<sequence length="31" mass="3407">MNKVIIIALIGIGLYAFFALVDLIKTKGSRK</sequence>
<gene>
    <name evidence="2" type="ORF">CHPC959_000937</name>
</gene>
<keyword evidence="1" id="KW-0812">Transmembrane</keyword>
<accession>A0A650ETL9</accession>
<name>A0A650ETL9_9CAUD</name>
<dbReference type="Proteomes" id="UP000423635">
    <property type="component" value="Segment"/>
</dbReference>
<keyword evidence="1" id="KW-1133">Transmembrane helix</keyword>
<feature type="transmembrane region" description="Helical" evidence="1">
    <location>
        <begin position="6"/>
        <end position="24"/>
    </location>
</feature>
<evidence type="ECO:0000313" key="2">
    <source>
        <dbReference type="EMBL" id="QGT53276.1"/>
    </source>
</evidence>
<keyword evidence="3" id="KW-1185">Reference proteome</keyword>
<keyword evidence="1" id="KW-0472">Membrane</keyword>
<organism evidence="2 3">
    <name type="scientific">Lactococcus phage CHPC959</name>
    <dbReference type="NCBI Taxonomy" id="2675255"/>
    <lineage>
        <taxon>Viruses</taxon>
        <taxon>Duplodnaviria</taxon>
        <taxon>Heunggongvirae</taxon>
        <taxon>Uroviricota</taxon>
        <taxon>Caudoviricetes</taxon>
        <taxon>Skunavirus</taxon>
        <taxon>Skunavirus CHPC959</taxon>
    </lineage>
</organism>
<evidence type="ECO:0000256" key="1">
    <source>
        <dbReference type="SAM" id="Phobius"/>
    </source>
</evidence>
<evidence type="ECO:0000313" key="3">
    <source>
        <dbReference type="Proteomes" id="UP000423635"/>
    </source>
</evidence>
<protein>
    <submittedName>
        <fullName evidence="2">Uncharacterized protein</fullName>
    </submittedName>
</protein>
<dbReference type="EMBL" id="MN689523">
    <property type="protein sequence ID" value="QGT53276.1"/>
    <property type="molecule type" value="Genomic_DNA"/>
</dbReference>
<proteinExistence type="predicted"/>
<reference evidence="2 3" key="1">
    <citation type="submission" date="2019-11" db="EMBL/GenBank/DDBJ databases">
        <title>Genome Sequences of 31 Lactococcus lactis Bacteriophages Isolated from Foods.</title>
        <authorList>
            <person name="Marcelli B."/>
            <person name="de Jong A."/>
            <person name="Kuipers O.P."/>
        </authorList>
    </citation>
    <scope>NUCLEOTIDE SEQUENCE [LARGE SCALE GENOMIC DNA]</scope>
</reference>